<comment type="caution">
    <text evidence="1">The sequence shown here is derived from an EMBL/GenBank/DDBJ whole genome shotgun (WGS) entry which is preliminary data.</text>
</comment>
<dbReference type="RefSeq" id="WP_397022819.1">
    <property type="nucleotide sequence ID" value="NZ_JBITMB010000005.1"/>
</dbReference>
<organism evidence="1 2">
    <name type="scientific">Nonomuraea indica</name>
    <dbReference type="NCBI Taxonomy" id="1581193"/>
    <lineage>
        <taxon>Bacteria</taxon>
        <taxon>Bacillati</taxon>
        <taxon>Actinomycetota</taxon>
        <taxon>Actinomycetes</taxon>
        <taxon>Streptosporangiales</taxon>
        <taxon>Streptosporangiaceae</taxon>
        <taxon>Nonomuraea</taxon>
    </lineage>
</organism>
<accession>A0ABW8A7S3</accession>
<gene>
    <name evidence="1" type="ORF">ACIBP5_22915</name>
</gene>
<name>A0ABW8A7S3_9ACTN</name>
<evidence type="ECO:0000313" key="1">
    <source>
        <dbReference type="EMBL" id="MFI7442831.1"/>
    </source>
</evidence>
<evidence type="ECO:0000313" key="2">
    <source>
        <dbReference type="Proteomes" id="UP001612928"/>
    </source>
</evidence>
<protein>
    <submittedName>
        <fullName evidence="1">Uncharacterized protein</fullName>
    </submittedName>
</protein>
<keyword evidence="2" id="KW-1185">Reference proteome</keyword>
<reference evidence="1 2" key="1">
    <citation type="submission" date="2024-10" db="EMBL/GenBank/DDBJ databases">
        <title>The Natural Products Discovery Center: Release of the First 8490 Sequenced Strains for Exploring Actinobacteria Biosynthetic Diversity.</title>
        <authorList>
            <person name="Kalkreuter E."/>
            <person name="Kautsar S.A."/>
            <person name="Yang D."/>
            <person name="Bader C.D."/>
            <person name="Teijaro C.N."/>
            <person name="Fluegel L."/>
            <person name="Davis C.M."/>
            <person name="Simpson J.R."/>
            <person name="Lauterbach L."/>
            <person name="Steele A.D."/>
            <person name="Gui C."/>
            <person name="Meng S."/>
            <person name="Li G."/>
            <person name="Viehrig K."/>
            <person name="Ye F."/>
            <person name="Su P."/>
            <person name="Kiefer A.F."/>
            <person name="Nichols A."/>
            <person name="Cepeda A.J."/>
            <person name="Yan W."/>
            <person name="Fan B."/>
            <person name="Jiang Y."/>
            <person name="Adhikari A."/>
            <person name="Zheng C.-J."/>
            <person name="Schuster L."/>
            <person name="Cowan T.M."/>
            <person name="Smanski M.J."/>
            <person name="Chevrette M.G."/>
            <person name="De Carvalho L.P.S."/>
            <person name="Shen B."/>
        </authorList>
    </citation>
    <scope>NUCLEOTIDE SEQUENCE [LARGE SCALE GENOMIC DNA]</scope>
    <source>
        <strain evidence="1 2">NPDC049503</strain>
    </source>
</reference>
<dbReference type="EMBL" id="JBITMB010000005">
    <property type="protein sequence ID" value="MFI7442831.1"/>
    <property type="molecule type" value="Genomic_DNA"/>
</dbReference>
<proteinExistence type="predicted"/>
<dbReference type="Proteomes" id="UP001612928">
    <property type="component" value="Unassembled WGS sequence"/>
</dbReference>
<sequence>MRTSPEQLDQDRAAVLGAALGRSFNTAIAPLGEWGEQHRERIQSRF</sequence>